<name>A0A2T3FZ39_9FIRM</name>
<evidence type="ECO:0008006" key="3">
    <source>
        <dbReference type="Google" id="ProtNLM"/>
    </source>
</evidence>
<keyword evidence="2" id="KW-1185">Reference proteome</keyword>
<organism evidence="1 2">
    <name type="scientific">Faecalibacillus faecis</name>
    <dbReference type="NCBI Taxonomy" id="1982628"/>
    <lineage>
        <taxon>Bacteria</taxon>
        <taxon>Bacillati</taxon>
        <taxon>Bacillota</taxon>
        <taxon>Erysipelotrichia</taxon>
        <taxon>Erysipelotrichales</taxon>
        <taxon>Coprobacillaceae</taxon>
        <taxon>Faecalibacillus</taxon>
    </lineage>
</organism>
<accession>A0A2T3FZ39</accession>
<dbReference type="Proteomes" id="UP000241201">
    <property type="component" value="Unassembled WGS sequence"/>
</dbReference>
<dbReference type="AlphaFoldDB" id="A0A2T3FZ39"/>
<protein>
    <recommendedName>
        <fullName evidence="3">Phage portal protein</fullName>
    </recommendedName>
</protein>
<reference evidence="2" key="1">
    <citation type="submission" date="2018-03" db="EMBL/GenBank/DDBJ databases">
        <title>Lachnoclostridium SNUG30370 gen.nov., sp.nov., isolated from human faeces.</title>
        <authorList>
            <person name="Seo B."/>
            <person name="Jeon K."/>
            <person name="Ko G."/>
        </authorList>
    </citation>
    <scope>NUCLEOTIDE SEQUENCE [LARGE SCALE GENOMIC DNA]</scope>
    <source>
        <strain evidence="2">SNUG30370</strain>
    </source>
</reference>
<evidence type="ECO:0000313" key="2">
    <source>
        <dbReference type="Proteomes" id="UP000241201"/>
    </source>
</evidence>
<proteinExistence type="predicted"/>
<comment type="caution">
    <text evidence="1">The sequence shown here is derived from an EMBL/GenBank/DDBJ whole genome shotgun (WGS) entry which is preliminary data.</text>
</comment>
<evidence type="ECO:0000313" key="1">
    <source>
        <dbReference type="EMBL" id="PST40547.1"/>
    </source>
</evidence>
<sequence length="463" mass="53315">MVNENATLVTNIKGYLKQLGYDVIDSEYYNHINEWYNWYRNKVDSFRKYNIYNGYQFVEKERFTLGMPKQVSEDWASLLYNDNTSITVDDEQQTDLDIALFDNKFSQKFAKLMELTFALGTGATVVYKKDGDVKIDYINALMIFPIHVENDEIISCAFASVVNDYYYVNIHIKEDDHYKIINKYIKKSGNSFVEVEGGQAEEETTETVKMFQIYKPNITNNIDIFSPFGISCFGNAICENKDVDICYDSFKDEFDLGRKRLMLPTEALTYRTVVGEDGKDMEVPIFDRGQTEFYALPINDDGSNNGITEINPTLRVTEHIDALQTKLNLLSSACGLGPDRYSFKDGKVYTNETQVISTNSKLYKNIKNHEKLLTSSLSELVQAVLYAVTDHEYEGDISIDYDDSIVEDTAEIKRQALLELNAGLIDNIQYYIDVYKMTEEQAIEFDKKIKERSPVEEEPPEEE</sequence>
<gene>
    <name evidence="1" type="ORF">C7U55_06440</name>
</gene>
<dbReference type="EMBL" id="PYLP01000006">
    <property type="protein sequence ID" value="PST40547.1"/>
    <property type="molecule type" value="Genomic_DNA"/>
</dbReference>
<dbReference type="RefSeq" id="WP_106987854.1">
    <property type="nucleotide sequence ID" value="NZ_PYLP01000006.1"/>
</dbReference>
<dbReference type="GeneID" id="77470727"/>